<organism evidence="1 2">
    <name type="scientific">Ostreococcus lucimarinus (strain CCE9901)</name>
    <dbReference type="NCBI Taxonomy" id="436017"/>
    <lineage>
        <taxon>Eukaryota</taxon>
        <taxon>Viridiplantae</taxon>
        <taxon>Chlorophyta</taxon>
        <taxon>Mamiellophyceae</taxon>
        <taxon>Mamiellales</taxon>
        <taxon>Bathycoccaceae</taxon>
        <taxon>Ostreococcus</taxon>
    </lineage>
</organism>
<reference evidence="1 2" key="1">
    <citation type="journal article" date="2007" name="Proc. Natl. Acad. Sci. U.S.A.">
        <title>The tiny eukaryote Ostreococcus provides genomic insights into the paradox of plankton speciation.</title>
        <authorList>
            <person name="Palenik B."/>
            <person name="Grimwood J."/>
            <person name="Aerts A."/>
            <person name="Rouze P."/>
            <person name="Salamov A."/>
            <person name="Putnam N."/>
            <person name="Dupont C."/>
            <person name="Jorgensen R."/>
            <person name="Derelle E."/>
            <person name="Rombauts S."/>
            <person name="Zhou K."/>
            <person name="Otillar R."/>
            <person name="Merchant S.S."/>
            <person name="Podell S."/>
            <person name="Gaasterland T."/>
            <person name="Napoli C."/>
            <person name="Gendler K."/>
            <person name="Manuell A."/>
            <person name="Tai V."/>
            <person name="Vallon O."/>
            <person name="Piganeau G."/>
            <person name="Jancek S."/>
            <person name="Heijde M."/>
            <person name="Jabbari K."/>
            <person name="Bowler C."/>
            <person name="Lohr M."/>
            <person name="Robbens S."/>
            <person name="Werner G."/>
            <person name="Dubchak I."/>
            <person name="Pazour G.J."/>
            <person name="Ren Q."/>
            <person name="Paulsen I."/>
            <person name="Delwiche C."/>
            <person name="Schmutz J."/>
            <person name="Rokhsar D."/>
            <person name="Van de Peer Y."/>
            <person name="Moreau H."/>
            <person name="Grigoriev I.V."/>
        </authorList>
    </citation>
    <scope>NUCLEOTIDE SEQUENCE [LARGE SCALE GENOMIC DNA]</scope>
    <source>
        <strain evidence="1 2">CCE9901</strain>
    </source>
</reference>
<evidence type="ECO:0000313" key="1">
    <source>
        <dbReference type="EMBL" id="ABO99922.1"/>
    </source>
</evidence>
<dbReference type="OrthoDB" id="10562264at2759"/>
<dbReference type="AlphaFoldDB" id="A4S8I6"/>
<dbReference type="Gramene" id="ABO99922">
    <property type="protein sequence ID" value="ABO99922"/>
    <property type="gene ID" value="OSTLU_27864"/>
</dbReference>
<gene>
    <name evidence="1" type="ORF">OSTLU_27864</name>
</gene>
<keyword evidence="2" id="KW-1185">Reference proteome</keyword>
<dbReference type="HOGENOM" id="CLU_2376651_0_0_1"/>
<dbReference type="GeneID" id="5005738"/>
<evidence type="ECO:0000313" key="2">
    <source>
        <dbReference type="Proteomes" id="UP000001568"/>
    </source>
</evidence>
<sequence length="95" mass="10571">MELERFLDAVSREAGEEVDLVTLSHWDVGAVEAWLAESADCEIRLEPLRTGSAEDAQGMCQTTHRNSAWRAKGAARRSRAGFALTELGAKLERRR</sequence>
<dbReference type="EMBL" id="CP000595">
    <property type="protein sequence ID" value="ABO99922.1"/>
    <property type="molecule type" value="Genomic_DNA"/>
</dbReference>
<dbReference type="RefSeq" id="XP_001421629.1">
    <property type="nucleotide sequence ID" value="XM_001421592.1"/>
</dbReference>
<proteinExistence type="predicted"/>
<protein>
    <submittedName>
        <fullName evidence="1">Uncharacterized protein</fullName>
    </submittedName>
</protein>
<name>A4S8I6_OSTLU</name>
<dbReference type="KEGG" id="olu:OSTLU_27864"/>
<dbReference type="Proteomes" id="UP000001568">
    <property type="component" value="Chromosome 15"/>
</dbReference>
<accession>A4S8I6</accession>